<evidence type="ECO:0000313" key="3">
    <source>
        <dbReference type="Proteomes" id="UP000707535"/>
    </source>
</evidence>
<gene>
    <name evidence="2" type="ORF">K8V00_02865</name>
</gene>
<comment type="caution">
    <text evidence="2">The sequence shown here is derived from an EMBL/GenBank/DDBJ whole genome shotgun (WGS) entry which is preliminary data.</text>
</comment>
<evidence type="ECO:0000313" key="2">
    <source>
        <dbReference type="EMBL" id="HJE96538.1"/>
    </source>
</evidence>
<proteinExistence type="predicted"/>
<feature type="domain" description="HEPN AbiJ-N-terminal" evidence="1">
    <location>
        <begin position="8"/>
        <end position="153"/>
    </location>
</feature>
<dbReference type="AlphaFoldDB" id="A0A921F8U5"/>
<organism evidence="2 3">
    <name type="scientific">Ligilactobacillus acidipiscis</name>
    <dbReference type="NCBI Taxonomy" id="89059"/>
    <lineage>
        <taxon>Bacteria</taxon>
        <taxon>Bacillati</taxon>
        <taxon>Bacillota</taxon>
        <taxon>Bacilli</taxon>
        <taxon>Lactobacillales</taxon>
        <taxon>Lactobacillaceae</taxon>
        <taxon>Ligilactobacillus</taxon>
    </lineage>
</organism>
<dbReference type="InterPro" id="IPR049503">
    <property type="entry name" value="AbiJ_NTD4"/>
</dbReference>
<dbReference type="EMBL" id="DYXG01000025">
    <property type="protein sequence ID" value="HJE96538.1"/>
    <property type="molecule type" value="Genomic_DNA"/>
</dbReference>
<dbReference type="Pfam" id="PF18863">
    <property type="entry name" value="AbiJ_NTD4"/>
    <property type="match status" value="1"/>
</dbReference>
<name>A0A921F8U5_9LACO</name>
<dbReference type="Proteomes" id="UP000707535">
    <property type="component" value="Unassembled WGS sequence"/>
</dbReference>
<sequence>MFKIVSQPFSVRQGFVEASDVIQLDSISDALKNDIFNFCTQTINYINNPTLSGFQKDKIIDNRYLFIWTSFFHKVPGDFFQNSYIYAAFEVLPFYEVYDFLEFVLNEISEDSTSYKQANKILASQNSGYRFVKQLLTPINSKVDIKNIDKATKTKIDGGLVEKALKELSKRKNRDLKKVAENSIDAVEMAIKYICVNLFEEADNKKFSDYIKCLSKNNFIDPHKAYLGTLNKLYGYESDGGIRHPKDTAYNLDEADAVFLLSVCSAFVSMLKTKYVEYKNK</sequence>
<accession>A0A921F8U5</accession>
<reference evidence="2" key="2">
    <citation type="submission" date="2021-09" db="EMBL/GenBank/DDBJ databases">
        <authorList>
            <person name="Gilroy R."/>
        </authorList>
    </citation>
    <scope>NUCLEOTIDE SEQUENCE</scope>
    <source>
        <strain evidence="2">CHK174-6876</strain>
    </source>
</reference>
<evidence type="ECO:0000259" key="1">
    <source>
        <dbReference type="Pfam" id="PF18863"/>
    </source>
</evidence>
<reference evidence="2" key="1">
    <citation type="journal article" date="2021" name="PeerJ">
        <title>Extensive microbial diversity within the chicken gut microbiome revealed by metagenomics and culture.</title>
        <authorList>
            <person name="Gilroy R."/>
            <person name="Ravi A."/>
            <person name="Getino M."/>
            <person name="Pursley I."/>
            <person name="Horton D.L."/>
            <person name="Alikhan N.F."/>
            <person name="Baker D."/>
            <person name="Gharbi K."/>
            <person name="Hall N."/>
            <person name="Watson M."/>
            <person name="Adriaenssens E.M."/>
            <person name="Foster-Nyarko E."/>
            <person name="Jarju S."/>
            <person name="Secka A."/>
            <person name="Antonio M."/>
            <person name="Oren A."/>
            <person name="Chaudhuri R.R."/>
            <person name="La Ragione R."/>
            <person name="Hildebrand F."/>
            <person name="Pallen M.J."/>
        </authorList>
    </citation>
    <scope>NUCLEOTIDE SEQUENCE</scope>
    <source>
        <strain evidence="2">CHK174-6876</strain>
    </source>
</reference>
<protein>
    <recommendedName>
        <fullName evidence="1">HEPN AbiJ-N-terminal domain-containing protein</fullName>
    </recommendedName>
</protein>